<feature type="chain" id="PRO_5013111168" description="DUF4148 domain-containing protein" evidence="1">
    <location>
        <begin position="22"/>
        <end position="97"/>
    </location>
</feature>
<protein>
    <recommendedName>
        <fullName evidence="4">DUF4148 domain-containing protein</fullName>
    </recommendedName>
</protein>
<feature type="signal peptide" evidence="1">
    <location>
        <begin position="1"/>
        <end position="21"/>
    </location>
</feature>
<sequence>MKFAPLAALLISAAVALPAFAGDDIANPVANGPKTRAEVKAELAQARADGELSMNPNAPAYPQQFAMGGYTVPRAQINTVHASAQSSGSLIGTAVQN</sequence>
<dbReference type="AlphaFoldDB" id="A0A1N6ENK9"/>
<reference evidence="2 3" key="1">
    <citation type="submission" date="2016-11" db="EMBL/GenBank/DDBJ databases">
        <authorList>
            <person name="Jaros S."/>
            <person name="Januszkiewicz K."/>
            <person name="Wedrychowicz H."/>
        </authorList>
    </citation>
    <scope>NUCLEOTIDE SEQUENCE [LARGE SCALE GENOMIC DNA]</scope>
    <source>
        <strain evidence="2 3">GAS86</strain>
    </source>
</reference>
<dbReference type="RefSeq" id="WP_074263104.1">
    <property type="nucleotide sequence ID" value="NZ_FSRM01000001.1"/>
</dbReference>
<keyword evidence="1" id="KW-0732">Signal</keyword>
<name>A0A1N6ENK9_9BURK</name>
<dbReference type="OrthoDB" id="9132159at2"/>
<dbReference type="Proteomes" id="UP000184693">
    <property type="component" value="Unassembled WGS sequence"/>
</dbReference>
<dbReference type="Pfam" id="PF13663">
    <property type="entry name" value="DUF4148"/>
    <property type="match status" value="1"/>
</dbReference>
<proteinExistence type="predicted"/>
<evidence type="ECO:0000313" key="3">
    <source>
        <dbReference type="Proteomes" id="UP000184693"/>
    </source>
</evidence>
<gene>
    <name evidence="2" type="ORF">SAMN05444168_0829</name>
</gene>
<dbReference type="EMBL" id="FSRM01000001">
    <property type="protein sequence ID" value="SIN84588.1"/>
    <property type="molecule type" value="Genomic_DNA"/>
</dbReference>
<evidence type="ECO:0000313" key="2">
    <source>
        <dbReference type="EMBL" id="SIN84588.1"/>
    </source>
</evidence>
<dbReference type="InterPro" id="IPR025421">
    <property type="entry name" value="DUF4148"/>
</dbReference>
<evidence type="ECO:0008006" key="4">
    <source>
        <dbReference type="Google" id="ProtNLM"/>
    </source>
</evidence>
<evidence type="ECO:0000256" key="1">
    <source>
        <dbReference type="SAM" id="SignalP"/>
    </source>
</evidence>
<organism evidence="2 3">
    <name type="scientific">Paraburkholderia phenazinium</name>
    <dbReference type="NCBI Taxonomy" id="60549"/>
    <lineage>
        <taxon>Bacteria</taxon>
        <taxon>Pseudomonadati</taxon>
        <taxon>Pseudomonadota</taxon>
        <taxon>Betaproteobacteria</taxon>
        <taxon>Burkholderiales</taxon>
        <taxon>Burkholderiaceae</taxon>
        <taxon>Paraburkholderia</taxon>
    </lineage>
</organism>
<accession>A0A1N6ENK9</accession>